<dbReference type="CDD" id="cd02042">
    <property type="entry name" value="ParAB_family"/>
    <property type="match status" value="1"/>
</dbReference>
<organism evidence="2 3">
    <name type="scientific">Acetobacter tropicalis</name>
    <dbReference type="NCBI Taxonomy" id="104102"/>
    <lineage>
        <taxon>Bacteria</taxon>
        <taxon>Pseudomonadati</taxon>
        <taxon>Pseudomonadota</taxon>
        <taxon>Alphaproteobacteria</taxon>
        <taxon>Acetobacterales</taxon>
        <taxon>Acetobacteraceae</taxon>
        <taxon>Acetobacter</taxon>
    </lineage>
</organism>
<accession>A0A252AAH6</accession>
<dbReference type="AlphaFoldDB" id="A0A252AAH6"/>
<name>A0A252AAH6_9PROT</name>
<gene>
    <name evidence="2" type="ORF">HC62_04010</name>
</gene>
<dbReference type="InterPro" id="IPR027417">
    <property type="entry name" value="P-loop_NTPase"/>
</dbReference>
<proteinExistence type="predicted"/>
<comment type="caution">
    <text evidence="2">The sequence shown here is derived from an EMBL/GenBank/DDBJ whole genome shotgun (WGS) entry which is preliminary data.</text>
</comment>
<dbReference type="InterPro" id="IPR050678">
    <property type="entry name" value="DNA_Partitioning_ATPase"/>
</dbReference>
<evidence type="ECO:0000313" key="3">
    <source>
        <dbReference type="Proteomes" id="UP000194565"/>
    </source>
</evidence>
<evidence type="ECO:0000259" key="1">
    <source>
        <dbReference type="Pfam" id="PF13614"/>
    </source>
</evidence>
<reference evidence="2 3" key="1">
    <citation type="submission" date="2014-06" db="EMBL/GenBank/DDBJ databases">
        <authorList>
            <person name="Ju J."/>
            <person name="Zhang J."/>
        </authorList>
    </citation>
    <scope>NUCLEOTIDE SEQUENCE [LARGE SCALE GENOMIC DNA]</scope>
    <source>
        <strain evidence="2">DmW_042</strain>
    </source>
</reference>
<feature type="domain" description="AAA" evidence="1">
    <location>
        <begin position="5"/>
        <end position="194"/>
    </location>
</feature>
<dbReference type="PANTHER" id="PTHR13696">
    <property type="entry name" value="P-LOOP CONTAINING NUCLEOSIDE TRIPHOSPHATE HYDROLASE"/>
    <property type="match status" value="1"/>
</dbReference>
<dbReference type="PANTHER" id="PTHR13696:SF52">
    <property type="entry name" value="PARA FAMILY PROTEIN CT_582"/>
    <property type="match status" value="1"/>
</dbReference>
<dbReference type="SUPFAM" id="SSF52540">
    <property type="entry name" value="P-loop containing nucleoside triphosphate hydrolases"/>
    <property type="match status" value="1"/>
</dbReference>
<dbReference type="EMBL" id="JOMM01000018">
    <property type="protein sequence ID" value="OUI86593.1"/>
    <property type="molecule type" value="Genomic_DNA"/>
</dbReference>
<dbReference type="Pfam" id="PF13614">
    <property type="entry name" value="AAA_31"/>
    <property type="match status" value="1"/>
</dbReference>
<dbReference type="InterPro" id="IPR025669">
    <property type="entry name" value="AAA_dom"/>
</dbReference>
<dbReference type="Gene3D" id="3.40.50.300">
    <property type="entry name" value="P-loop containing nucleotide triphosphate hydrolases"/>
    <property type="match status" value="1"/>
</dbReference>
<evidence type="ECO:0000313" key="2">
    <source>
        <dbReference type="EMBL" id="OUI86593.1"/>
    </source>
</evidence>
<dbReference type="Proteomes" id="UP000194565">
    <property type="component" value="Unassembled WGS sequence"/>
</dbReference>
<sequence length="344" mass="37890">MQAPLIALFNHKGGVSKTTTTFNLGWALADQGKKVLIVDGDPQCNLTGTVLGFEGIDDFSHFYTSRPRSNISACLEAVFRGTGTPLDPAHPVETSHPNLFLLAGNIDLAANETQLAVSLTTSTAIPALANMPGSICELLRITARSHEIDVVLIDMSPSVGALNECFLMGSDYFIVPTSPDYYCKQAITSLARVVPNWDVDVSKFRAEILRYKFPKKPPKFCGIISQRYRPRLGGPAKSFQKWIDVVKQTVNEELIPTLRKSDMCVTEAEFLAAHPQDTPYNLANIADFNSLIAQSQRHNKPVFALSDAEIDQAGMILETMKKSRDTFRETFEGLARSVTILTHL</sequence>
<protein>
    <submittedName>
        <fullName evidence="2">Regulatory protein</fullName>
    </submittedName>
</protein>